<dbReference type="Gene3D" id="2.30.30.90">
    <property type="match status" value="1"/>
</dbReference>
<accession>A0A2R4W315</accession>
<protein>
    <submittedName>
        <fullName evidence="3">Ferrous iron transport protein A</fullName>
    </submittedName>
</protein>
<name>A0A2R4W315_THEAF</name>
<dbReference type="PANTHER" id="PTHR42954">
    <property type="entry name" value="FE(2+) TRANSPORT PROTEIN A"/>
    <property type="match status" value="1"/>
</dbReference>
<dbReference type="KEGG" id="taci:TDSAC_1750"/>
<dbReference type="PANTHER" id="PTHR42954:SF2">
    <property type="entry name" value="FE(2+) TRANSPORT PROTEIN A"/>
    <property type="match status" value="1"/>
</dbReference>
<evidence type="ECO:0000313" key="4">
    <source>
        <dbReference type="Proteomes" id="UP000244792"/>
    </source>
</evidence>
<dbReference type="Proteomes" id="UP000244792">
    <property type="component" value="Chromosome"/>
</dbReference>
<gene>
    <name evidence="3" type="ORF">TDSAC_1750</name>
</gene>
<organism evidence="3 4">
    <name type="scientific">Thermodesulfobium acidiphilum</name>
    <dbReference type="NCBI Taxonomy" id="1794699"/>
    <lineage>
        <taxon>Bacteria</taxon>
        <taxon>Pseudomonadati</taxon>
        <taxon>Thermodesulfobiota</taxon>
        <taxon>Thermodesulfobiia</taxon>
        <taxon>Thermodesulfobiales</taxon>
        <taxon>Thermodesulfobiaceae</taxon>
        <taxon>Thermodesulfobium</taxon>
    </lineage>
</organism>
<dbReference type="InterPro" id="IPR038157">
    <property type="entry name" value="FeoA_core_dom"/>
</dbReference>
<proteinExistence type="predicted"/>
<dbReference type="InterPro" id="IPR007167">
    <property type="entry name" value="Fe-transptr_FeoA-like"/>
</dbReference>
<evidence type="ECO:0000313" key="3">
    <source>
        <dbReference type="EMBL" id="AWB11086.1"/>
    </source>
</evidence>
<dbReference type="RefSeq" id="WP_108310140.1">
    <property type="nucleotide sequence ID" value="NZ_CP020921.1"/>
</dbReference>
<dbReference type="SMART" id="SM00899">
    <property type="entry name" value="FeoA"/>
    <property type="match status" value="1"/>
</dbReference>
<dbReference type="GO" id="GO:0046914">
    <property type="term" value="F:transition metal ion binding"/>
    <property type="evidence" value="ECO:0007669"/>
    <property type="project" value="InterPro"/>
</dbReference>
<dbReference type="OrthoDB" id="9811076at2"/>
<evidence type="ECO:0000256" key="1">
    <source>
        <dbReference type="ARBA" id="ARBA00023004"/>
    </source>
</evidence>
<keyword evidence="4" id="KW-1185">Reference proteome</keyword>
<feature type="domain" description="Ferrous iron transporter FeoA-like" evidence="2">
    <location>
        <begin position="1"/>
        <end position="73"/>
    </location>
</feature>
<keyword evidence="1" id="KW-0408">Iron</keyword>
<dbReference type="SUPFAM" id="SSF50037">
    <property type="entry name" value="C-terminal domain of transcriptional repressors"/>
    <property type="match status" value="1"/>
</dbReference>
<evidence type="ECO:0000259" key="2">
    <source>
        <dbReference type="SMART" id="SM00899"/>
    </source>
</evidence>
<dbReference type="EMBL" id="CP020921">
    <property type="protein sequence ID" value="AWB11086.1"/>
    <property type="molecule type" value="Genomic_DNA"/>
</dbReference>
<sequence length="75" mass="8434">MVLNKALKNKKYRVIDIKLDEKLARRLQELGIVKGGKIHMIRKAPLGDPIHICVNGQNISLRDSVCSGIVIEEDK</sequence>
<dbReference type="AlphaFoldDB" id="A0A2R4W315"/>
<dbReference type="InterPro" id="IPR052713">
    <property type="entry name" value="FeoA"/>
</dbReference>
<dbReference type="Pfam" id="PF04023">
    <property type="entry name" value="FeoA"/>
    <property type="match status" value="1"/>
</dbReference>
<reference evidence="3 4" key="1">
    <citation type="submission" date="2017-04" db="EMBL/GenBank/DDBJ databases">
        <title>Genomic insights into metabolism of Thermodesulfobium acidiphilum.</title>
        <authorList>
            <person name="Toshchakov S.V."/>
            <person name="Frolov E.N."/>
            <person name="Kublanov I.V."/>
            <person name="Samarov N.I."/>
            <person name="Novikov A."/>
            <person name="Lebedinsky A.V."/>
            <person name="Bonch-Osmolovskaya E.A."/>
            <person name="Chernyh N.A."/>
        </authorList>
    </citation>
    <scope>NUCLEOTIDE SEQUENCE [LARGE SCALE GENOMIC DNA]</scope>
    <source>
        <strain evidence="3 4">3127-1</strain>
    </source>
</reference>
<dbReference type="InterPro" id="IPR008988">
    <property type="entry name" value="Transcriptional_repressor_C"/>
</dbReference>